<dbReference type="GO" id="GO:0016740">
    <property type="term" value="F:transferase activity"/>
    <property type="evidence" value="ECO:0007669"/>
    <property type="project" value="UniProtKB-KW"/>
</dbReference>
<dbReference type="PANTHER" id="PTHR48207:SF3">
    <property type="entry name" value="SUCCINATE--HYDROXYMETHYLGLUTARATE COA-TRANSFERASE"/>
    <property type="match status" value="1"/>
</dbReference>
<dbReference type="PANTHER" id="PTHR48207">
    <property type="entry name" value="SUCCINATE--HYDROXYMETHYLGLUTARATE COA-TRANSFERASE"/>
    <property type="match status" value="1"/>
</dbReference>
<dbReference type="SUPFAM" id="SSF89796">
    <property type="entry name" value="CoA-transferase family III (CaiB/BaiF)"/>
    <property type="match status" value="1"/>
</dbReference>
<organism evidence="2 3">
    <name type="scientific">Pararoseomonas baculiformis</name>
    <dbReference type="NCBI Taxonomy" id="2820812"/>
    <lineage>
        <taxon>Bacteria</taxon>
        <taxon>Pseudomonadati</taxon>
        <taxon>Pseudomonadota</taxon>
        <taxon>Alphaproteobacteria</taxon>
        <taxon>Acetobacterales</taxon>
        <taxon>Acetobacteraceae</taxon>
        <taxon>Pararoseomonas</taxon>
    </lineage>
</organism>
<keyword evidence="3" id="KW-1185">Reference proteome</keyword>
<reference evidence="2 3" key="1">
    <citation type="submission" date="2021-03" db="EMBL/GenBank/DDBJ databases">
        <authorList>
            <person name="So Y."/>
        </authorList>
    </citation>
    <scope>NUCLEOTIDE SEQUENCE [LARGE SCALE GENOMIC DNA]</scope>
    <source>
        <strain evidence="2 3">SSH11</strain>
    </source>
</reference>
<dbReference type="Gene3D" id="3.40.50.10540">
    <property type="entry name" value="Crotonobetainyl-coa:carnitine coa-transferase, domain 1"/>
    <property type="match status" value="1"/>
</dbReference>
<accession>A0ABS4AFW2</accession>
<dbReference type="EMBL" id="JAGIZB010000012">
    <property type="protein sequence ID" value="MBP0445895.1"/>
    <property type="molecule type" value="Genomic_DNA"/>
</dbReference>
<protein>
    <submittedName>
        <fullName evidence="2">CoA transferase</fullName>
    </submittedName>
</protein>
<dbReference type="InterPro" id="IPR003673">
    <property type="entry name" value="CoA-Trfase_fam_III"/>
</dbReference>
<proteinExistence type="predicted"/>
<dbReference type="Pfam" id="PF02515">
    <property type="entry name" value="CoA_transf_3"/>
    <property type="match status" value="1"/>
</dbReference>
<dbReference type="Gene3D" id="3.30.1540.10">
    <property type="entry name" value="formyl-coa transferase, domain 3"/>
    <property type="match status" value="1"/>
</dbReference>
<dbReference type="InterPro" id="IPR044855">
    <property type="entry name" value="CoA-Trfase_III_dom3_sf"/>
</dbReference>
<evidence type="ECO:0000313" key="3">
    <source>
        <dbReference type="Proteomes" id="UP000681594"/>
    </source>
</evidence>
<gene>
    <name evidence="2" type="ORF">J8J14_14050</name>
</gene>
<dbReference type="InterPro" id="IPR050483">
    <property type="entry name" value="CoA-transferase_III_domain"/>
</dbReference>
<dbReference type="Proteomes" id="UP000681594">
    <property type="component" value="Unassembled WGS sequence"/>
</dbReference>
<dbReference type="RefSeq" id="WP_209380158.1">
    <property type="nucleotide sequence ID" value="NZ_JAGIZB010000012.1"/>
</dbReference>
<evidence type="ECO:0000313" key="2">
    <source>
        <dbReference type="EMBL" id="MBP0445895.1"/>
    </source>
</evidence>
<comment type="caution">
    <text evidence="2">The sequence shown here is derived from an EMBL/GenBank/DDBJ whole genome shotgun (WGS) entry which is preliminary data.</text>
</comment>
<dbReference type="InterPro" id="IPR023606">
    <property type="entry name" value="CoA-Trfase_III_dom_1_sf"/>
</dbReference>
<evidence type="ECO:0000256" key="1">
    <source>
        <dbReference type="ARBA" id="ARBA00022679"/>
    </source>
</evidence>
<keyword evidence="1 2" id="KW-0808">Transferase</keyword>
<name>A0ABS4AFW2_9PROT</name>
<sequence>MTGSAGQELPLAGVRVLALEHAVAAPIATRHLADMGAEVIKVERPAIGDFARRYDQSVHGLSSFFVWLNRGKRSLTLDVKKPGAAGLLARLVARSDVVVQNLAPGASDRLGLSYAALSPAHPRLVLCDISGYGRDGPYASRKAYDLLIQAEAGLMSVTGTPEAPARAGISAADIATGMYAYSGILAALVRRGNTGRGAHLQVTMLNAVAEWMGHALYQAAYGSGPPARLASGHPNIQPYGTYRTGDGAVILGIQNDGEWATFCRDVLGRPELATDPRFATNVARVANGMELTAAIEAVFAGLDSAAVIGRLDAAGIANGRLNDAGQVWAHPQLAARDRWREVGTPGGTVRALLPPTEFADVELAMGDVPALGAHTTAILSEIGCTEAEIANLRSTGTV</sequence>